<reference evidence="4" key="1">
    <citation type="submission" date="2012-12" db="EMBL/GenBank/DDBJ databases">
        <authorList>
            <person name="Hellsten U."/>
            <person name="Grimwood J."/>
            <person name="Chapman J.A."/>
            <person name="Shapiro H."/>
            <person name="Aerts A."/>
            <person name="Otillar R.P."/>
            <person name="Terry A.Y."/>
            <person name="Boore J.L."/>
            <person name="Simakov O."/>
            <person name="Marletaz F."/>
            <person name="Cho S.-J."/>
            <person name="Edsinger-Gonzales E."/>
            <person name="Havlak P."/>
            <person name="Kuo D.-H."/>
            <person name="Larsson T."/>
            <person name="Lv J."/>
            <person name="Arendt D."/>
            <person name="Savage R."/>
            <person name="Osoegawa K."/>
            <person name="de Jong P."/>
            <person name="Lindberg D.R."/>
            <person name="Seaver E.C."/>
            <person name="Weisblat D.A."/>
            <person name="Putnam N.H."/>
            <person name="Grigoriev I.V."/>
            <person name="Rokhsar D.S."/>
        </authorList>
    </citation>
    <scope>NUCLEOTIDE SEQUENCE</scope>
    <source>
        <strain evidence="4">I ESC-2004</strain>
    </source>
</reference>
<gene>
    <name evidence="2" type="ORF">CAPTEDRAFT_227366</name>
</gene>
<reference evidence="3" key="3">
    <citation type="submission" date="2015-06" db="UniProtKB">
        <authorList>
            <consortium name="EnsemblMetazoa"/>
        </authorList>
    </citation>
    <scope>IDENTIFICATION</scope>
</reference>
<dbReference type="EMBL" id="AMQN01008512">
    <property type="status" value="NOT_ANNOTATED_CDS"/>
    <property type="molecule type" value="Genomic_DNA"/>
</dbReference>
<evidence type="ECO:0000313" key="2">
    <source>
        <dbReference type="EMBL" id="ELU03260.1"/>
    </source>
</evidence>
<proteinExistence type="predicted"/>
<feature type="region of interest" description="Disordered" evidence="1">
    <location>
        <begin position="39"/>
        <end position="245"/>
    </location>
</feature>
<name>R7UA66_CAPTE</name>
<evidence type="ECO:0000313" key="4">
    <source>
        <dbReference type="Proteomes" id="UP000014760"/>
    </source>
</evidence>
<evidence type="ECO:0000256" key="1">
    <source>
        <dbReference type="SAM" id="MobiDB-lite"/>
    </source>
</evidence>
<sequence>MADANPTSPSEDSDVCRHLEIDQMAESKSMENILLETTSLEESMNIEGRSPSRQSNATVSSTTADEASPLKVQFDMGEGEGDKREDEALEYFKGSEEIVGEEEEEVENQEEDKEVEEGKEEEEDKGEEEGEVKKPPHLHFSISREEDVSFEEEKGEGLKPTMSTRSLSKFFTSEVGGTDSDGKSFFDAFTAGEAEEDPLALSPRLDTRERALSGSSETPSSPAKSLPPDSSVFSADLPTTRPHTTSISEDAMFLRSDSAHSESDVFSASLKASEADRQRDAWIPSEPTRLALVNLLTSAQGSYTVPHDQLTLPGLINDDPQGDPVKDLVQKFISEHEASNRKTLSAADVSHDEDGIQQLMNAECWRAAIDLTGVILTQCGQGMGQVGQPSVHSPCSLRVEVKGIRYLRVVSLISFDKVRIMNTRRKPIPHI</sequence>
<keyword evidence="4" id="KW-1185">Reference proteome</keyword>
<dbReference type="STRING" id="283909.R7UA66"/>
<dbReference type="PANTHER" id="PTHR21581">
    <property type="entry name" value="D-ALANYL-D-ALANINE CARBOXYPEPTIDASE"/>
    <property type="match status" value="1"/>
</dbReference>
<dbReference type="PANTHER" id="PTHR21581:SF6">
    <property type="entry name" value="TRAFFICKING PROTEIN PARTICLE COMPLEX SUBUNIT 12"/>
    <property type="match status" value="1"/>
</dbReference>
<dbReference type="GO" id="GO:0030008">
    <property type="term" value="C:TRAPP complex"/>
    <property type="evidence" value="ECO:0007669"/>
    <property type="project" value="TreeGrafter"/>
</dbReference>
<organism evidence="2">
    <name type="scientific">Capitella teleta</name>
    <name type="common">Polychaete worm</name>
    <dbReference type="NCBI Taxonomy" id="283909"/>
    <lineage>
        <taxon>Eukaryota</taxon>
        <taxon>Metazoa</taxon>
        <taxon>Spiralia</taxon>
        <taxon>Lophotrochozoa</taxon>
        <taxon>Annelida</taxon>
        <taxon>Polychaeta</taxon>
        <taxon>Sedentaria</taxon>
        <taxon>Scolecida</taxon>
        <taxon>Capitellidae</taxon>
        <taxon>Capitella</taxon>
    </lineage>
</organism>
<feature type="compositionally biased region" description="Acidic residues" evidence="1">
    <location>
        <begin position="98"/>
        <end position="130"/>
    </location>
</feature>
<protein>
    <submittedName>
        <fullName evidence="2 3">Uncharacterized protein</fullName>
    </submittedName>
</protein>
<feature type="compositionally biased region" description="Polar residues" evidence="1">
    <location>
        <begin position="213"/>
        <end position="223"/>
    </location>
</feature>
<evidence type="ECO:0000313" key="3">
    <source>
        <dbReference type="EnsemblMetazoa" id="CapteP227366"/>
    </source>
</evidence>
<accession>R7UA66</accession>
<dbReference type="EMBL" id="KB303327">
    <property type="protein sequence ID" value="ELU03260.1"/>
    <property type="molecule type" value="Genomic_DNA"/>
</dbReference>
<reference evidence="2 4" key="2">
    <citation type="journal article" date="2013" name="Nature">
        <title>Insights into bilaterian evolution from three spiralian genomes.</title>
        <authorList>
            <person name="Simakov O."/>
            <person name="Marletaz F."/>
            <person name="Cho S.J."/>
            <person name="Edsinger-Gonzales E."/>
            <person name="Havlak P."/>
            <person name="Hellsten U."/>
            <person name="Kuo D.H."/>
            <person name="Larsson T."/>
            <person name="Lv J."/>
            <person name="Arendt D."/>
            <person name="Savage R."/>
            <person name="Osoegawa K."/>
            <person name="de Jong P."/>
            <person name="Grimwood J."/>
            <person name="Chapman J.A."/>
            <person name="Shapiro H."/>
            <person name="Aerts A."/>
            <person name="Otillar R.P."/>
            <person name="Terry A.Y."/>
            <person name="Boore J.L."/>
            <person name="Grigoriev I.V."/>
            <person name="Lindberg D.R."/>
            <person name="Seaver E.C."/>
            <person name="Weisblat D.A."/>
            <person name="Putnam N.H."/>
            <person name="Rokhsar D.S."/>
        </authorList>
    </citation>
    <scope>NUCLEOTIDE SEQUENCE</scope>
    <source>
        <strain evidence="2 4">I ESC-2004</strain>
    </source>
</reference>
<dbReference type="OrthoDB" id="428342at2759"/>
<feature type="compositionally biased region" description="Polar residues" evidence="1">
    <location>
        <begin position="51"/>
        <end position="65"/>
    </location>
</feature>
<feature type="compositionally biased region" description="Basic and acidic residues" evidence="1">
    <location>
        <begin position="142"/>
        <end position="157"/>
    </location>
</feature>
<dbReference type="HOGENOM" id="CLU_636545_0_0_1"/>
<dbReference type="Proteomes" id="UP000014760">
    <property type="component" value="Unassembled WGS sequence"/>
</dbReference>
<feature type="compositionally biased region" description="Polar residues" evidence="1">
    <location>
        <begin position="161"/>
        <end position="171"/>
    </location>
</feature>
<dbReference type="EnsemblMetazoa" id="CapteT227366">
    <property type="protein sequence ID" value="CapteP227366"/>
    <property type="gene ID" value="CapteG227366"/>
</dbReference>
<dbReference type="AlphaFoldDB" id="R7UA66"/>
<dbReference type="GO" id="GO:0005794">
    <property type="term" value="C:Golgi apparatus"/>
    <property type="evidence" value="ECO:0007669"/>
    <property type="project" value="TreeGrafter"/>
</dbReference>